<evidence type="ECO:0000313" key="4">
    <source>
        <dbReference type="EMBL" id="RXJ49603.1"/>
    </source>
</evidence>
<dbReference type="EMBL" id="SDDZ01000006">
    <property type="protein sequence ID" value="RXJ49603.1"/>
    <property type="molecule type" value="Genomic_DNA"/>
</dbReference>
<evidence type="ECO:0000256" key="2">
    <source>
        <dbReference type="ARBA" id="ARBA00023163"/>
    </source>
</evidence>
<organism evidence="4 5">
    <name type="scientific">Gelidibacter gilvus</name>
    <dbReference type="NCBI Taxonomy" id="59602"/>
    <lineage>
        <taxon>Bacteria</taxon>
        <taxon>Pseudomonadati</taxon>
        <taxon>Bacteroidota</taxon>
        <taxon>Flavobacteriia</taxon>
        <taxon>Flavobacteriales</taxon>
        <taxon>Flavobacteriaceae</taxon>
        <taxon>Gelidibacter</taxon>
    </lineage>
</organism>
<reference evidence="4 5" key="1">
    <citation type="submission" date="2019-01" db="EMBL/GenBank/DDBJ databases">
        <title>Genome sequence of the Antarctic species Gelidibacter gilvus ACAM 158(T).</title>
        <authorList>
            <person name="Bowman J.P."/>
        </authorList>
    </citation>
    <scope>NUCLEOTIDE SEQUENCE [LARGE SCALE GENOMIC DNA]</scope>
    <source>
        <strain evidence="4 5">IC158</strain>
    </source>
</reference>
<dbReference type="InterPro" id="IPR009057">
    <property type="entry name" value="Homeodomain-like_sf"/>
</dbReference>
<dbReference type="SUPFAM" id="SSF46689">
    <property type="entry name" value="Homeodomain-like"/>
    <property type="match status" value="1"/>
</dbReference>
<dbReference type="InterPro" id="IPR053142">
    <property type="entry name" value="PchR_regulatory_protein"/>
</dbReference>
<dbReference type="OrthoDB" id="2666928at2"/>
<dbReference type="Pfam" id="PF12833">
    <property type="entry name" value="HTH_18"/>
    <property type="match status" value="1"/>
</dbReference>
<proteinExistence type="predicted"/>
<comment type="caution">
    <text evidence="4">The sequence shown here is derived from an EMBL/GenBank/DDBJ whole genome shotgun (WGS) entry which is preliminary data.</text>
</comment>
<sequence length="314" mass="36378">MNGLYSFEIREGQTSNGRYFKGSIERYALNDHIEFYGFELKALHDFTIYLKSEKDSALYMCFNLAPKSPLTLNCDTNNIVIPSFSSVLIPNNESETMSFNCDPHTSYDFLILRIQRSHLTAEQLSLFQSLQQDTIFMDVSTPERVLLPNLELCEMARRIKNIDKTTCENKFIAQGYSHILMGLKIKEFLSCSNKMGVLQPFEIQQLKNISEEIKENPQHEYSIKELCKKTGLSVSKLQLGFKEMHQCTVAIFIRNQRLEKALVLLRNTNLNVSEIVYSVGLTSRSYFCRIFKKRFKCTPKCHQQKLKESLRLVS</sequence>
<dbReference type="Proteomes" id="UP000289792">
    <property type="component" value="Unassembled WGS sequence"/>
</dbReference>
<evidence type="ECO:0000313" key="5">
    <source>
        <dbReference type="Proteomes" id="UP000289792"/>
    </source>
</evidence>
<dbReference type="Gene3D" id="1.10.10.60">
    <property type="entry name" value="Homeodomain-like"/>
    <property type="match status" value="1"/>
</dbReference>
<accession>A0A4Q0XFX6</accession>
<dbReference type="PROSITE" id="PS01124">
    <property type="entry name" value="HTH_ARAC_FAMILY_2"/>
    <property type="match status" value="1"/>
</dbReference>
<dbReference type="GO" id="GO:0043565">
    <property type="term" value="F:sequence-specific DNA binding"/>
    <property type="evidence" value="ECO:0007669"/>
    <property type="project" value="InterPro"/>
</dbReference>
<feature type="domain" description="HTH araC/xylS-type" evidence="3">
    <location>
        <begin position="207"/>
        <end position="305"/>
    </location>
</feature>
<protein>
    <submittedName>
        <fullName evidence="4">AraC family transcriptional regulator</fullName>
    </submittedName>
</protein>
<keyword evidence="2" id="KW-0804">Transcription</keyword>
<dbReference type="GO" id="GO:0003700">
    <property type="term" value="F:DNA-binding transcription factor activity"/>
    <property type="evidence" value="ECO:0007669"/>
    <property type="project" value="InterPro"/>
</dbReference>
<keyword evidence="1" id="KW-0805">Transcription regulation</keyword>
<keyword evidence="5" id="KW-1185">Reference proteome</keyword>
<dbReference type="SMART" id="SM00342">
    <property type="entry name" value="HTH_ARAC"/>
    <property type="match status" value="1"/>
</dbReference>
<evidence type="ECO:0000256" key="1">
    <source>
        <dbReference type="ARBA" id="ARBA00023015"/>
    </source>
</evidence>
<dbReference type="PANTHER" id="PTHR47893">
    <property type="entry name" value="REGULATORY PROTEIN PCHR"/>
    <property type="match status" value="1"/>
</dbReference>
<dbReference type="PANTHER" id="PTHR47893:SF1">
    <property type="entry name" value="REGULATORY PROTEIN PCHR"/>
    <property type="match status" value="1"/>
</dbReference>
<gene>
    <name evidence="4" type="ORF">ESZ48_11380</name>
</gene>
<dbReference type="AlphaFoldDB" id="A0A4Q0XFX6"/>
<dbReference type="RefSeq" id="WP_129017613.1">
    <property type="nucleotide sequence ID" value="NZ_SDDZ01000006.1"/>
</dbReference>
<evidence type="ECO:0000259" key="3">
    <source>
        <dbReference type="PROSITE" id="PS01124"/>
    </source>
</evidence>
<name>A0A4Q0XFX6_9FLAO</name>
<dbReference type="InterPro" id="IPR018060">
    <property type="entry name" value="HTH_AraC"/>
</dbReference>